<dbReference type="FunFam" id="2.60.40.420:FF:000002">
    <property type="entry name" value="Hephaestin like 1"/>
    <property type="match status" value="1"/>
</dbReference>
<dbReference type="InterPro" id="IPR045087">
    <property type="entry name" value="Cu-oxidase_fam"/>
</dbReference>
<keyword evidence="11" id="KW-0406">Ion transport</keyword>
<dbReference type="InterPro" id="IPR011707">
    <property type="entry name" value="Cu-oxidase-like_N"/>
</dbReference>
<dbReference type="OrthoDB" id="9757546at2"/>
<keyword evidence="6" id="KW-0479">Metal-binding</keyword>
<evidence type="ECO:0000256" key="4">
    <source>
        <dbReference type="ARBA" id="ARBA00022448"/>
    </source>
</evidence>
<dbReference type="RefSeq" id="WP_153247875.1">
    <property type="nucleotide sequence ID" value="NZ_CP044205.1"/>
</dbReference>
<comment type="cofactor">
    <cofactor evidence="1">
        <name>Cu cation</name>
        <dbReference type="ChEBI" id="CHEBI:23378"/>
    </cofactor>
</comment>
<dbReference type="Pfam" id="PF07732">
    <property type="entry name" value="Cu-oxidase_3"/>
    <property type="match status" value="1"/>
</dbReference>
<comment type="subcellular location">
    <subcellularLocation>
        <location evidence="2">Membrane</location>
        <topology evidence="2">Single-pass membrane protein</topology>
    </subcellularLocation>
</comment>
<dbReference type="SUPFAM" id="SSF49503">
    <property type="entry name" value="Cupredoxins"/>
    <property type="match status" value="2"/>
</dbReference>
<proteinExistence type="inferred from homology"/>
<dbReference type="InterPro" id="IPR002355">
    <property type="entry name" value="Cu_oxidase_Cu_BS"/>
</dbReference>
<evidence type="ECO:0000313" key="18">
    <source>
        <dbReference type="Proteomes" id="UP000325755"/>
    </source>
</evidence>
<keyword evidence="18" id="KW-1185">Reference proteome</keyword>
<dbReference type="GO" id="GO:0005507">
    <property type="term" value="F:copper ion binding"/>
    <property type="evidence" value="ECO:0007669"/>
    <property type="project" value="InterPro"/>
</dbReference>
<dbReference type="EMBL" id="CP044205">
    <property type="protein sequence ID" value="QFY41891.1"/>
    <property type="molecule type" value="Genomic_DNA"/>
</dbReference>
<evidence type="ECO:0000256" key="8">
    <source>
        <dbReference type="ARBA" id="ARBA00022737"/>
    </source>
</evidence>
<keyword evidence="8" id="KW-0677">Repeat</keyword>
<dbReference type="Proteomes" id="UP000325755">
    <property type="component" value="Chromosome"/>
</dbReference>
<name>A0A5Q0BI62_9GAMM</name>
<dbReference type="InterPro" id="IPR033138">
    <property type="entry name" value="Cu_oxidase_CS"/>
</dbReference>
<feature type="domain" description="Plastocyanin-like" evidence="15">
    <location>
        <begin position="278"/>
        <end position="378"/>
    </location>
</feature>
<evidence type="ECO:0000256" key="12">
    <source>
        <dbReference type="ARBA" id="ARBA00023136"/>
    </source>
</evidence>
<dbReference type="InParanoid" id="A0A5Q0BI62"/>
<dbReference type="CDD" id="cd04200">
    <property type="entry name" value="CuRO_2_ceruloplasmin_like"/>
    <property type="match status" value="1"/>
</dbReference>
<keyword evidence="4" id="KW-0813">Transport</keyword>
<dbReference type="GO" id="GO:0016020">
    <property type="term" value="C:membrane"/>
    <property type="evidence" value="ECO:0007669"/>
    <property type="project" value="UniProtKB-SubCell"/>
</dbReference>
<accession>A0A5Q0BI62</accession>
<keyword evidence="7" id="KW-0732">Signal</keyword>
<dbReference type="InterPro" id="IPR011706">
    <property type="entry name" value="Cu-oxidase_C"/>
</dbReference>
<keyword evidence="10" id="KW-0560">Oxidoreductase</keyword>
<dbReference type="PROSITE" id="PS00079">
    <property type="entry name" value="MULTICOPPER_OXIDASE1"/>
    <property type="match status" value="1"/>
</dbReference>
<dbReference type="Pfam" id="PF07731">
    <property type="entry name" value="Cu-oxidase_2"/>
    <property type="match status" value="1"/>
</dbReference>
<evidence type="ECO:0000256" key="3">
    <source>
        <dbReference type="ARBA" id="ARBA00010609"/>
    </source>
</evidence>
<evidence type="ECO:0000256" key="11">
    <source>
        <dbReference type="ARBA" id="ARBA00023065"/>
    </source>
</evidence>
<dbReference type="PANTHER" id="PTHR11709:SF486">
    <property type="entry name" value="MULTICOPPER OXIDASE"/>
    <property type="match status" value="1"/>
</dbReference>
<evidence type="ECO:0000256" key="9">
    <source>
        <dbReference type="ARBA" id="ARBA00022989"/>
    </source>
</evidence>
<evidence type="ECO:0000256" key="10">
    <source>
        <dbReference type="ARBA" id="ARBA00023002"/>
    </source>
</evidence>
<comment type="similarity">
    <text evidence="3">Belongs to the multicopper oxidase family.</text>
</comment>
<dbReference type="GO" id="GO:0006811">
    <property type="term" value="P:monoatomic ion transport"/>
    <property type="evidence" value="ECO:0007669"/>
    <property type="project" value="UniProtKB-KW"/>
</dbReference>
<reference evidence="17 18" key="1">
    <citation type="submission" date="2019-09" db="EMBL/GenBank/DDBJ databases">
        <title>Ecophysiology of the spiral-shaped methanotroph Methylospira mobilis as revealed by the complete genome sequence.</title>
        <authorList>
            <person name="Oshkin I.Y."/>
            <person name="Dedysh S.N."/>
            <person name="Miroshnikov K."/>
            <person name="Danilova O.V."/>
            <person name="Hakobyan A."/>
            <person name="Liesack W."/>
        </authorList>
    </citation>
    <scope>NUCLEOTIDE SEQUENCE [LARGE SCALE GENOMIC DNA]</scope>
    <source>
        <strain evidence="17 18">Shm1</strain>
    </source>
</reference>
<keyword evidence="13" id="KW-1015">Disulfide bond</keyword>
<dbReference type="Gene3D" id="2.60.40.420">
    <property type="entry name" value="Cupredoxins - blue copper proteins"/>
    <property type="match status" value="1"/>
</dbReference>
<keyword evidence="9" id="KW-1133">Transmembrane helix</keyword>
<sequence length="380" mass="42782">MPQIPHLRNIALILLALTAVVLLINANRSENAEQSATRTYYIAAEEVLWDYAPSYPINPMHKTEFGDDQKVFVEGNGKDRIGHRCYKAHFVEYSDASFSRVKPRPQEWEHLGILGPVIRANVGDTIKVVYRNNTKGMMTSVHPHGVFYLKNSEGTHYEDGTGAEDKKDDIIAPGAGYTYSWEVPERAGPGPSDPNSIVWLYHSHADETMDTNTGLVGPIIISSKGALDKNNTLKGVDREFIVLFTVFDENKSFYLDRNIQQFAPQARNAKDDEAFQESNLKHSMNGYIYDNLPGLKMKTGENIRWYQLALGTEVDLHTPHWHGNTLLSGGHRIDVVNLLPATHATLDMKADNPGIWMYHCHVNDHIEAGMMGHYEVESNH</sequence>
<feature type="domain" description="Plastocyanin-like" evidence="16">
    <location>
        <begin position="113"/>
        <end position="224"/>
    </location>
</feature>
<gene>
    <name evidence="17" type="ORF">F6R98_03960</name>
</gene>
<protein>
    <submittedName>
        <fullName evidence="17">Multicopper oxidase domain-containing protein</fullName>
    </submittedName>
</protein>
<evidence type="ECO:0000256" key="7">
    <source>
        <dbReference type="ARBA" id="ARBA00022729"/>
    </source>
</evidence>
<dbReference type="PROSITE" id="PS00080">
    <property type="entry name" value="MULTICOPPER_OXIDASE2"/>
    <property type="match status" value="1"/>
</dbReference>
<evidence type="ECO:0000256" key="1">
    <source>
        <dbReference type="ARBA" id="ARBA00001935"/>
    </source>
</evidence>
<keyword evidence="12" id="KW-0472">Membrane</keyword>
<dbReference type="KEGG" id="mmob:F6R98_03960"/>
<evidence type="ECO:0000259" key="16">
    <source>
        <dbReference type="Pfam" id="PF07732"/>
    </source>
</evidence>
<evidence type="ECO:0000256" key="2">
    <source>
        <dbReference type="ARBA" id="ARBA00004167"/>
    </source>
</evidence>
<evidence type="ECO:0000256" key="6">
    <source>
        <dbReference type="ARBA" id="ARBA00022723"/>
    </source>
</evidence>
<dbReference type="InterPro" id="IPR008972">
    <property type="entry name" value="Cupredoxin"/>
</dbReference>
<dbReference type="GO" id="GO:0016491">
    <property type="term" value="F:oxidoreductase activity"/>
    <property type="evidence" value="ECO:0007669"/>
    <property type="project" value="UniProtKB-KW"/>
</dbReference>
<evidence type="ECO:0000313" key="17">
    <source>
        <dbReference type="EMBL" id="QFY41891.1"/>
    </source>
</evidence>
<evidence type="ECO:0000256" key="5">
    <source>
        <dbReference type="ARBA" id="ARBA00022692"/>
    </source>
</evidence>
<organism evidence="17 18">
    <name type="scientific">Candidatus Methylospira mobilis</name>
    <dbReference type="NCBI Taxonomy" id="1808979"/>
    <lineage>
        <taxon>Bacteria</taxon>
        <taxon>Pseudomonadati</taxon>
        <taxon>Pseudomonadota</taxon>
        <taxon>Gammaproteobacteria</taxon>
        <taxon>Methylococcales</taxon>
        <taxon>Methylococcaceae</taxon>
        <taxon>Candidatus Methylospira</taxon>
    </lineage>
</organism>
<dbReference type="PANTHER" id="PTHR11709">
    <property type="entry name" value="MULTI-COPPER OXIDASE"/>
    <property type="match status" value="1"/>
</dbReference>
<evidence type="ECO:0000256" key="13">
    <source>
        <dbReference type="ARBA" id="ARBA00023157"/>
    </source>
</evidence>
<dbReference type="AlphaFoldDB" id="A0A5Q0BI62"/>
<keyword evidence="14" id="KW-0325">Glycoprotein</keyword>
<evidence type="ECO:0000259" key="15">
    <source>
        <dbReference type="Pfam" id="PF07731"/>
    </source>
</evidence>
<evidence type="ECO:0000256" key="14">
    <source>
        <dbReference type="ARBA" id="ARBA00023180"/>
    </source>
</evidence>
<keyword evidence="5" id="KW-0812">Transmembrane</keyword>